<dbReference type="InterPro" id="IPR050628">
    <property type="entry name" value="SNF2_RAD54_helicase_TF"/>
</dbReference>
<evidence type="ECO:0000256" key="3">
    <source>
        <dbReference type="ARBA" id="ARBA00022840"/>
    </source>
</evidence>
<accession>A0A6A5TJR4</accession>
<dbReference type="PANTHER" id="PTHR45626:SF52">
    <property type="entry name" value="SINGLE-STRANDED DNA-DEPENDENT ATPASE (EUROFUNG)"/>
    <property type="match status" value="1"/>
</dbReference>
<gene>
    <name evidence="4" type="ORF">CC80DRAFT_425457</name>
</gene>
<keyword evidence="3" id="KW-0067">ATP-binding</keyword>
<evidence type="ECO:0000313" key="5">
    <source>
        <dbReference type="Proteomes" id="UP000800035"/>
    </source>
</evidence>
<dbReference type="SUPFAM" id="SSF52540">
    <property type="entry name" value="P-loop containing nucleoside triphosphate hydrolases"/>
    <property type="match status" value="1"/>
</dbReference>
<dbReference type="InterPro" id="IPR049730">
    <property type="entry name" value="SNF2/RAD54-like_C"/>
</dbReference>
<dbReference type="GO" id="GO:0008094">
    <property type="term" value="F:ATP-dependent activity, acting on DNA"/>
    <property type="evidence" value="ECO:0007669"/>
    <property type="project" value="TreeGrafter"/>
</dbReference>
<dbReference type="Proteomes" id="UP000800035">
    <property type="component" value="Unassembled WGS sequence"/>
</dbReference>
<organism evidence="4 5">
    <name type="scientific">Byssothecium circinans</name>
    <dbReference type="NCBI Taxonomy" id="147558"/>
    <lineage>
        <taxon>Eukaryota</taxon>
        <taxon>Fungi</taxon>
        <taxon>Dikarya</taxon>
        <taxon>Ascomycota</taxon>
        <taxon>Pezizomycotina</taxon>
        <taxon>Dothideomycetes</taxon>
        <taxon>Pleosporomycetidae</taxon>
        <taxon>Pleosporales</taxon>
        <taxon>Massarineae</taxon>
        <taxon>Massarinaceae</taxon>
        <taxon>Byssothecium</taxon>
    </lineage>
</organism>
<evidence type="ECO:0000256" key="2">
    <source>
        <dbReference type="ARBA" id="ARBA00022801"/>
    </source>
</evidence>
<reference evidence="4" key="1">
    <citation type="journal article" date="2020" name="Stud. Mycol.">
        <title>101 Dothideomycetes genomes: a test case for predicting lifestyles and emergence of pathogens.</title>
        <authorList>
            <person name="Haridas S."/>
            <person name="Albert R."/>
            <person name="Binder M."/>
            <person name="Bloem J."/>
            <person name="Labutti K."/>
            <person name="Salamov A."/>
            <person name="Andreopoulos B."/>
            <person name="Baker S."/>
            <person name="Barry K."/>
            <person name="Bills G."/>
            <person name="Bluhm B."/>
            <person name="Cannon C."/>
            <person name="Castanera R."/>
            <person name="Culley D."/>
            <person name="Daum C."/>
            <person name="Ezra D."/>
            <person name="Gonzalez J."/>
            <person name="Henrissat B."/>
            <person name="Kuo A."/>
            <person name="Liang C."/>
            <person name="Lipzen A."/>
            <person name="Lutzoni F."/>
            <person name="Magnuson J."/>
            <person name="Mondo S."/>
            <person name="Nolan M."/>
            <person name="Ohm R."/>
            <person name="Pangilinan J."/>
            <person name="Park H.-J."/>
            <person name="Ramirez L."/>
            <person name="Alfaro M."/>
            <person name="Sun H."/>
            <person name="Tritt A."/>
            <person name="Yoshinaga Y."/>
            <person name="Zwiers L.-H."/>
            <person name="Turgeon B."/>
            <person name="Goodwin S."/>
            <person name="Spatafora J."/>
            <person name="Crous P."/>
            <person name="Grigoriev I."/>
        </authorList>
    </citation>
    <scope>NUCLEOTIDE SEQUENCE</scope>
    <source>
        <strain evidence="4">CBS 675.92</strain>
    </source>
</reference>
<evidence type="ECO:0000256" key="1">
    <source>
        <dbReference type="ARBA" id="ARBA00022741"/>
    </source>
</evidence>
<keyword evidence="2" id="KW-0378">Hydrolase</keyword>
<evidence type="ECO:0008006" key="6">
    <source>
        <dbReference type="Google" id="ProtNLM"/>
    </source>
</evidence>
<keyword evidence="1" id="KW-0547">Nucleotide-binding</keyword>
<dbReference type="GO" id="GO:0005634">
    <property type="term" value="C:nucleus"/>
    <property type="evidence" value="ECO:0007669"/>
    <property type="project" value="TreeGrafter"/>
</dbReference>
<dbReference type="EMBL" id="ML977020">
    <property type="protein sequence ID" value="KAF1951046.1"/>
    <property type="molecule type" value="Genomic_DNA"/>
</dbReference>
<dbReference type="GO" id="GO:0006281">
    <property type="term" value="P:DNA repair"/>
    <property type="evidence" value="ECO:0007669"/>
    <property type="project" value="TreeGrafter"/>
</dbReference>
<dbReference type="Gene3D" id="3.40.50.300">
    <property type="entry name" value="P-loop containing nucleotide triphosphate hydrolases"/>
    <property type="match status" value="1"/>
</dbReference>
<dbReference type="InterPro" id="IPR027417">
    <property type="entry name" value="P-loop_NTPase"/>
</dbReference>
<protein>
    <recommendedName>
        <fullName evidence="6">Helicase C-terminal domain-containing protein</fullName>
    </recommendedName>
</protein>
<evidence type="ECO:0000313" key="4">
    <source>
        <dbReference type="EMBL" id="KAF1951046.1"/>
    </source>
</evidence>
<keyword evidence="5" id="KW-1185">Reference proteome</keyword>
<dbReference type="GO" id="GO:0016787">
    <property type="term" value="F:hydrolase activity"/>
    <property type="evidence" value="ECO:0007669"/>
    <property type="project" value="UniProtKB-KW"/>
</dbReference>
<sequence>MTPRLDLTATSRVHLLEPQWNPSLEDQALARAHRLGQTQPVTTLRYVMRNSIEEVTSITVGRKTPHAEMNRASEHYNFL</sequence>
<dbReference type="OrthoDB" id="448448at2759"/>
<dbReference type="PANTHER" id="PTHR45626">
    <property type="entry name" value="TRANSCRIPTION TERMINATION FACTOR 2-RELATED"/>
    <property type="match status" value="1"/>
</dbReference>
<name>A0A6A5TJR4_9PLEO</name>
<dbReference type="GO" id="GO:0005524">
    <property type="term" value="F:ATP binding"/>
    <property type="evidence" value="ECO:0007669"/>
    <property type="project" value="UniProtKB-KW"/>
</dbReference>
<dbReference type="CDD" id="cd18793">
    <property type="entry name" value="SF2_C_SNF"/>
    <property type="match status" value="1"/>
</dbReference>
<proteinExistence type="predicted"/>
<dbReference type="AlphaFoldDB" id="A0A6A5TJR4"/>